<dbReference type="InterPro" id="IPR009075">
    <property type="entry name" value="AcylCo_DH/oxidase_C"/>
</dbReference>
<dbReference type="OrthoDB" id="7328575at2"/>
<dbReference type="PANTHER" id="PTHR43884">
    <property type="entry name" value="ACYL-COA DEHYDROGENASE"/>
    <property type="match status" value="1"/>
</dbReference>
<feature type="domain" description="Acyl-CoA dehydrogenase/oxidase C-terminal" evidence="5">
    <location>
        <begin position="212"/>
        <end position="329"/>
    </location>
</feature>
<accession>A0A1G6KGT7</accession>
<dbReference type="InterPro" id="IPR037069">
    <property type="entry name" value="AcylCoA_DH/ox_N_sf"/>
</dbReference>
<dbReference type="PANTHER" id="PTHR43884:SF12">
    <property type="entry name" value="ISOVALERYL-COA DEHYDROGENASE, MITOCHONDRIAL-RELATED"/>
    <property type="match status" value="1"/>
</dbReference>
<keyword evidence="8" id="KW-1185">Reference proteome</keyword>
<dbReference type="EMBL" id="FMYM01000007">
    <property type="protein sequence ID" value="SDC30240.1"/>
    <property type="molecule type" value="Genomic_DNA"/>
</dbReference>
<dbReference type="InterPro" id="IPR009100">
    <property type="entry name" value="AcylCoA_DH/oxidase_NM_dom_sf"/>
</dbReference>
<dbReference type="Proteomes" id="UP000242662">
    <property type="component" value="Unassembled WGS sequence"/>
</dbReference>
<dbReference type="Gene3D" id="1.20.140.10">
    <property type="entry name" value="Butyryl-CoA Dehydrogenase, subunit A, domain 3"/>
    <property type="match status" value="1"/>
</dbReference>
<name>A0A1G6KGT7_9BACI</name>
<gene>
    <name evidence="7" type="ORF">SAMN05421737_10728</name>
</gene>
<dbReference type="SUPFAM" id="SSF47203">
    <property type="entry name" value="Acyl-CoA dehydrogenase C-terminal domain-like"/>
    <property type="match status" value="1"/>
</dbReference>
<dbReference type="GO" id="GO:0003995">
    <property type="term" value="F:acyl-CoA dehydrogenase activity"/>
    <property type="evidence" value="ECO:0007669"/>
    <property type="project" value="TreeGrafter"/>
</dbReference>
<dbReference type="Pfam" id="PF02771">
    <property type="entry name" value="Acyl-CoA_dh_N"/>
    <property type="match status" value="1"/>
</dbReference>
<comment type="cofactor">
    <cofactor evidence="1">
        <name>FAD</name>
        <dbReference type="ChEBI" id="CHEBI:57692"/>
    </cofactor>
</comment>
<dbReference type="RefSeq" id="WP_090775854.1">
    <property type="nucleotide sequence ID" value="NZ_FMYM01000007.1"/>
</dbReference>
<proteinExistence type="inferred from homology"/>
<comment type="similarity">
    <text evidence="2">Belongs to the acyl-CoA dehydrogenase family.</text>
</comment>
<dbReference type="STRING" id="1464122.SAMN05421737_10728"/>
<evidence type="ECO:0000256" key="3">
    <source>
        <dbReference type="ARBA" id="ARBA00022630"/>
    </source>
</evidence>
<dbReference type="InterPro" id="IPR013786">
    <property type="entry name" value="AcylCoA_DH/ox_N"/>
</dbReference>
<dbReference type="Gene3D" id="1.10.540.10">
    <property type="entry name" value="Acyl-CoA dehydrogenase/oxidase, N-terminal domain"/>
    <property type="match status" value="1"/>
</dbReference>
<dbReference type="GO" id="GO:0050660">
    <property type="term" value="F:flavin adenine dinucleotide binding"/>
    <property type="evidence" value="ECO:0007669"/>
    <property type="project" value="InterPro"/>
</dbReference>
<evidence type="ECO:0000256" key="1">
    <source>
        <dbReference type="ARBA" id="ARBA00001974"/>
    </source>
</evidence>
<feature type="domain" description="Acyl-CoA dehydrogenase/oxidase N-terminal" evidence="6">
    <location>
        <begin position="8"/>
        <end position="71"/>
    </location>
</feature>
<keyword evidence="4" id="KW-0274">FAD</keyword>
<organism evidence="7 8">
    <name type="scientific">Shouchella lonarensis</name>
    <dbReference type="NCBI Taxonomy" id="1464122"/>
    <lineage>
        <taxon>Bacteria</taxon>
        <taxon>Bacillati</taxon>
        <taxon>Bacillota</taxon>
        <taxon>Bacilli</taxon>
        <taxon>Bacillales</taxon>
        <taxon>Bacillaceae</taxon>
        <taxon>Shouchella</taxon>
    </lineage>
</organism>
<evidence type="ECO:0000256" key="4">
    <source>
        <dbReference type="ARBA" id="ARBA00022827"/>
    </source>
</evidence>
<dbReference type="AlphaFoldDB" id="A0A1G6KGT7"/>
<evidence type="ECO:0000259" key="5">
    <source>
        <dbReference type="Pfam" id="PF00441"/>
    </source>
</evidence>
<evidence type="ECO:0000313" key="8">
    <source>
        <dbReference type="Proteomes" id="UP000242662"/>
    </source>
</evidence>
<sequence length="354" mass="39870">MQFVADPLMEELQKAMRFTLSQTQQDGKWEDLIQKGLLGFEVPVEQGGYGFGMKATVAGCEELGTFGCTSLCIDWMTAIDAVKTLKPTLDGNLLSSAMDGRTKVGFQLVSDSRMQVKHTEKTPVLHGSGHFMHTPNMDGWVIAAKQNEMWLIAYMPAGSFKNLRERHNIADVDAKEMDLLEAIIDQKYLLAEVAAHDEQWQQLFSRLYLRQSAYLLGLAKGAHKEAVRYANMRKQFDKRLIENQVVSNQLAHMYGEIEAISTKLSYTAWLHDSDASLTERVLYATELLASVGELVLQVTKKCLHLHGAYGLTARAPIQKYYRLAAFEAVRLGTPVSLWMDANEMRTRHSIVNHL</sequence>
<dbReference type="SUPFAM" id="SSF56645">
    <property type="entry name" value="Acyl-CoA dehydrogenase NM domain-like"/>
    <property type="match status" value="1"/>
</dbReference>
<protein>
    <submittedName>
        <fullName evidence="7">Acyl-CoA dehydrogenase</fullName>
    </submittedName>
</protein>
<keyword evidence="3" id="KW-0285">Flavoprotein</keyword>
<evidence type="ECO:0000256" key="2">
    <source>
        <dbReference type="ARBA" id="ARBA00009347"/>
    </source>
</evidence>
<evidence type="ECO:0000259" key="6">
    <source>
        <dbReference type="Pfam" id="PF02771"/>
    </source>
</evidence>
<dbReference type="Pfam" id="PF00441">
    <property type="entry name" value="Acyl-CoA_dh_1"/>
    <property type="match status" value="1"/>
</dbReference>
<dbReference type="InterPro" id="IPR036250">
    <property type="entry name" value="AcylCo_DH-like_C"/>
</dbReference>
<reference evidence="8" key="1">
    <citation type="submission" date="2016-09" db="EMBL/GenBank/DDBJ databases">
        <authorList>
            <person name="Varghese N."/>
            <person name="Submissions S."/>
        </authorList>
    </citation>
    <scope>NUCLEOTIDE SEQUENCE [LARGE SCALE GENOMIC DNA]</scope>
    <source>
        <strain evidence="8">25nlg</strain>
    </source>
</reference>
<evidence type="ECO:0000313" key="7">
    <source>
        <dbReference type="EMBL" id="SDC30240.1"/>
    </source>
</evidence>